<keyword evidence="6" id="KW-0378">Hydrolase</keyword>
<evidence type="ECO:0000256" key="2">
    <source>
        <dbReference type="ARBA" id="ARBA00019403"/>
    </source>
</evidence>
<dbReference type="Proteomes" id="UP001501310">
    <property type="component" value="Unassembled WGS sequence"/>
</dbReference>
<keyword evidence="12" id="KW-1185">Reference proteome</keyword>
<evidence type="ECO:0000256" key="5">
    <source>
        <dbReference type="ARBA" id="ARBA00022763"/>
    </source>
</evidence>
<evidence type="ECO:0000259" key="10">
    <source>
        <dbReference type="SMART" id="SM00986"/>
    </source>
</evidence>
<dbReference type="Pfam" id="PF03167">
    <property type="entry name" value="UDG"/>
    <property type="match status" value="1"/>
</dbReference>
<name>A0ABP7REX5_9SPHN</name>
<gene>
    <name evidence="11" type="ORF">GCM10022211_01850</name>
</gene>
<dbReference type="InterPro" id="IPR005122">
    <property type="entry name" value="Uracil-DNA_glycosylase-like"/>
</dbReference>
<keyword evidence="9" id="KW-0234">DNA repair</keyword>
<dbReference type="Pfam" id="PF13566">
    <property type="entry name" value="DUF4130"/>
    <property type="match status" value="1"/>
</dbReference>
<comment type="caution">
    <text evidence="11">The sequence shown here is derived from an EMBL/GenBank/DDBJ whole genome shotgun (WGS) entry which is preliminary data.</text>
</comment>
<evidence type="ECO:0000313" key="12">
    <source>
        <dbReference type="Proteomes" id="UP001501310"/>
    </source>
</evidence>
<organism evidence="11 12">
    <name type="scientific">Sphingomonas humi</name>
    <dbReference type="NCBI Taxonomy" id="335630"/>
    <lineage>
        <taxon>Bacteria</taxon>
        <taxon>Pseudomonadati</taxon>
        <taxon>Pseudomonadota</taxon>
        <taxon>Alphaproteobacteria</taxon>
        <taxon>Sphingomonadales</taxon>
        <taxon>Sphingomonadaceae</taxon>
        <taxon>Sphingomonas</taxon>
    </lineage>
</organism>
<dbReference type="InterPro" id="IPR005273">
    <property type="entry name" value="Ura-DNA_glyco_family4"/>
</dbReference>
<dbReference type="SMART" id="SM00986">
    <property type="entry name" value="UDG"/>
    <property type="match status" value="1"/>
</dbReference>
<dbReference type="InterPro" id="IPR025404">
    <property type="entry name" value="DUF4130"/>
</dbReference>
<sequence>MSDANGRSGNPADLFAPVHGVSGHAGVLLPDGPQIDPLKIILDEPDDFDGWRDAARELVMAGVPPMGVVWQVRGEDGELFGNEGAAPPPSGKPMFSVPKPFIDMAKAAICHSDPQRFALLYALLWKLKANRRALEDRADPLVDRLEKLAKEVRRDAHKMHAFVRFREVEEEGGTRFVAFFEPDHHIVRREAGFFVRRFATMRWSILSPELSIHWDPATERLSEGPGATRAEAPDGDPLEETWRTYYASIFNPARLKVKAMLKEMPKKYWHNMPETALVAPLIAGARARELEMIERARNNLAPSAGVQPGGNVEAAWAALREEAMSCTRCDLFRCGTQTVFGEGPLNPSIFFVGEQPGDQEDLAGRPFVGPAGQLFDAALEKAGIDRATTYVTNAVKHFKFVLRGKKRIHSKPDTAEIDACRWWQEQERALIRPPLTVALGATAARSLTGKTLTITKAREAPLTLADGSECWVTVHPSFLLRIPEEDRRREERARFVEDLVRIRDRAAALA</sequence>
<dbReference type="NCBIfam" id="TIGR03914">
    <property type="entry name" value="UDG_fam_dom"/>
    <property type="match status" value="1"/>
</dbReference>
<dbReference type="RefSeq" id="WP_344708282.1">
    <property type="nucleotide sequence ID" value="NZ_BAAAZD010000001.1"/>
</dbReference>
<comment type="similarity">
    <text evidence="1">Belongs to the uracil-DNA glycosylase (UDG) superfamily. Type 4 (UDGa) family.</text>
</comment>
<dbReference type="InterPro" id="IPR051536">
    <property type="entry name" value="UDG_Type-4/5"/>
</dbReference>
<dbReference type="PANTHER" id="PTHR33693">
    <property type="entry name" value="TYPE-5 URACIL-DNA GLYCOSYLASE"/>
    <property type="match status" value="1"/>
</dbReference>
<evidence type="ECO:0000256" key="4">
    <source>
        <dbReference type="ARBA" id="ARBA00022723"/>
    </source>
</evidence>
<proteinExistence type="inferred from homology"/>
<evidence type="ECO:0000256" key="7">
    <source>
        <dbReference type="ARBA" id="ARBA00023004"/>
    </source>
</evidence>
<dbReference type="NCBIfam" id="TIGR03915">
    <property type="entry name" value="SAM_7_link_chp"/>
    <property type="match status" value="1"/>
</dbReference>
<keyword evidence="4" id="KW-0479">Metal-binding</keyword>
<dbReference type="Gene3D" id="3.40.470.10">
    <property type="entry name" value="Uracil-DNA glycosylase-like domain"/>
    <property type="match status" value="1"/>
</dbReference>
<keyword evidence="8" id="KW-0411">Iron-sulfur</keyword>
<accession>A0ABP7REX5</accession>
<feature type="domain" description="Uracil-DNA glycosylase-like" evidence="10">
    <location>
        <begin position="340"/>
        <end position="500"/>
    </location>
</feature>
<dbReference type="SUPFAM" id="SSF52141">
    <property type="entry name" value="Uracil-DNA glycosylase-like"/>
    <property type="match status" value="1"/>
</dbReference>
<keyword evidence="3" id="KW-0004">4Fe-4S</keyword>
<evidence type="ECO:0000256" key="9">
    <source>
        <dbReference type="ARBA" id="ARBA00023204"/>
    </source>
</evidence>
<dbReference type="InterPro" id="IPR023875">
    <property type="entry name" value="DNA_repair_put"/>
</dbReference>
<evidence type="ECO:0000256" key="1">
    <source>
        <dbReference type="ARBA" id="ARBA00006521"/>
    </source>
</evidence>
<evidence type="ECO:0000256" key="3">
    <source>
        <dbReference type="ARBA" id="ARBA00022485"/>
    </source>
</evidence>
<evidence type="ECO:0000313" key="11">
    <source>
        <dbReference type="EMBL" id="GAA3996508.1"/>
    </source>
</evidence>
<evidence type="ECO:0000256" key="6">
    <source>
        <dbReference type="ARBA" id="ARBA00022801"/>
    </source>
</evidence>
<dbReference type="InterPro" id="IPR036895">
    <property type="entry name" value="Uracil-DNA_glycosylase-like_sf"/>
</dbReference>
<dbReference type="CDD" id="cd10030">
    <property type="entry name" value="UDG-F4_TTUDGA_SPO1dp_like"/>
    <property type="match status" value="1"/>
</dbReference>
<dbReference type="PANTHER" id="PTHR33693:SF9">
    <property type="entry name" value="TYPE-4 URACIL-DNA GLYCOSYLASE"/>
    <property type="match status" value="1"/>
</dbReference>
<keyword evidence="5" id="KW-0227">DNA damage</keyword>
<dbReference type="EMBL" id="BAAAZD010000001">
    <property type="protein sequence ID" value="GAA3996508.1"/>
    <property type="molecule type" value="Genomic_DNA"/>
</dbReference>
<reference evidence="12" key="1">
    <citation type="journal article" date="2019" name="Int. J. Syst. Evol. Microbiol.">
        <title>The Global Catalogue of Microorganisms (GCM) 10K type strain sequencing project: providing services to taxonomists for standard genome sequencing and annotation.</title>
        <authorList>
            <consortium name="The Broad Institute Genomics Platform"/>
            <consortium name="The Broad Institute Genome Sequencing Center for Infectious Disease"/>
            <person name="Wu L."/>
            <person name="Ma J."/>
        </authorList>
    </citation>
    <scope>NUCLEOTIDE SEQUENCE [LARGE SCALE GENOMIC DNA]</scope>
    <source>
        <strain evidence="12">JCM 16603</strain>
    </source>
</reference>
<keyword evidence="7" id="KW-0408">Iron</keyword>
<dbReference type="SMART" id="SM00987">
    <property type="entry name" value="UreE_C"/>
    <property type="match status" value="1"/>
</dbReference>
<evidence type="ECO:0000256" key="8">
    <source>
        <dbReference type="ARBA" id="ARBA00023014"/>
    </source>
</evidence>
<protein>
    <recommendedName>
        <fullName evidence="2">Type-4 uracil-DNA glycosylase</fullName>
    </recommendedName>
</protein>